<dbReference type="RefSeq" id="WP_369609692.1">
    <property type="nucleotide sequence ID" value="NZ_AP031322.1"/>
</dbReference>
<reference evidence="1" key="1">
    <citation type="submission" date="2024-03" db="EMBL/GenBank/DDBJ databases">
        <title>Complete genome sequence of Sulfurisphaera javensis strain KD-1.</title>
        <authorList>
            <person name="Sakai H."/>
            <person name="Nur N."/>
            <person name="Suwanto A."/>
            <person name="Kurosawa N."/>
        </authorList>
    </citation>
    <scope>NUCLEOTIDE SEQUENCE</scope>
    <source>
        <strain evidence="1">KD-1</strain>
    </source>
</reference>
<sequence length="136" mass="15324">MIGKILIIAVLVLIAVIGYEYYIGNFGVHPSTNAVITTSSRPMEKIIHYYNYSTELTIYSNTSGIYNYPISLPTYGNVSITISSHVPFCVKIYDNNTFLGEYRGLTLHKFLLAGGELELQFYNFTGEVNINLSEIY</sequence>
<dbReference type="EMBL" id="AP031322">
    <property type="protein sequence ID" value="BFH74156.1"/>
    <property type="molecule type" value="Genomic_DNA"/>
</dbReference>
<name>A0AAT9GTG0_9CREN</name>
<accession>A0AAT9GTG0</accession>
<gene>
    <name evidence="1" type="ORF">SJAV_21000</name>
</gene>
<evidence type="ECO:0000313" key="1">
    <source>
        <dbReference type="EMBL" id="BFH74156.1"/>
    </source>
</evidence>
<proteinExistence type="predicted"/>
<dbReference type="AlphaFoldDB" id="A0AAT9GTG0"/>
<dbReference type="KEGG" id="sjv:SJAV_21000"/>
<organism evidence="1">
    <name type="scientific">Sulfurisphaera javensis</name>
    <dbReference type="NCBI Taxonomy" id="2049879"/>
    <lineage>
        <taxon>Archaea</taxon>
        <taxon>Thermoproteota</taxon>
        <taxon>Thermoprotei</taxon>
        <taxon>Sulfolobales</taxon>
        <taxon>Sulfolobaceae</taxon>
        <taxon>Sulfurisphaera</taxon>
    </lineage>
</organism>
<evidence type="ECO:0008006" key="2">
    <source>
        <dbReference type="Google" id="ProtNLM"/>
    </source>
</evidence>
<dbReference type="GeneID" id="92355052"/>
<protein>
    <recommendedName>
        <fullName evidence="2">Sulfocyanin</fullName>
    </recommendedName>
</protein>